<dbReference type="InterPro" id="IPR050330">
    <property type="entry name" value="Bact_OuterMem_StrucFunc"/>
</dbReference>
<dbReference type="Pfam" id="PF00691">
    <property type="entry name" value="OmpA"/>
    <property type="match status" value="1"/>
</dbReference>
<evidence type="ECO:0000256" key="6">
    <source>
        <dbReference type="ARBA" id="ARBA00023136"/>
    </source>
</evidence>
<keyword evidence="12" id="KW-1185">Reference proteome</keyword>
<evidence type="ECO:0000256" key="2">
    <source>
        <dbReference type="ARBA" id="ARBA00008914"/>
    </source>
</evidence>
<evidence type="ECO:0000256" key="7">
    <source>
        <dbReference type="PROSITE-ProRule" id="PRU00473"/>
    </source>
</evidence>
<comment type="similarity">
    <text evidence="2">Belongs to the MotB family.</text>
</comment>
<accession>A0A4V2SM51</accession>
<dbReference type="RefSeq" id="WP_132746697.1">
    <property type="nucleotide sequence ID" value="NZ_SLXK01000020.1"/>
</dbReference>
<feature type="compositionally biased region" description="Polar residues" evidence="8">
    <location>
        <begin position="70"/>
        <end position="82"/>
    </location>
</feature>
<comment type="caution">
    <text evidence="11">The sequence shown here is derived from an EMBL/GenBank/DDBJ whole genome shotgun (WGS) entry which is preliminary data.</text>
</comment>
<evidence type="ECO:0000256" key="5">
    <source>
        <dbReference type="ARBA" id="ARBA00022989"/>
    </source>
</evidence>
<evidence type="ECO:0000256" key="8">
    <source>
        <dbReference type="SAM" id="MobiDB-lite"/>
    </source>
</evidence>
<name>A0A4V2SM51_9BACL</name>
<feature type="transmembrane region" description="Helical" evidence="9">
    <location>
        <begin position="21"/>
        <end position="42"/>
    </location>
</feature>
<evidence type="ECO:0000259" key="10">
    <source>
        <dbReference type="PROSITE" id="PS51123"/>
    </source>
</evidence>
<evidence type="ECO:0000256" key="1">
    <source>
        <dbReference type="ARBA" id="ARBA00004162"/>
    </source>
</evidence>
<dbReference type="SUPFAM" id="SSF103088">
    <property type="entry name" value="OmpA-like"/>
    <property type="match status" value="1"/>
</dbReference>
<dbReference type="PANTHER" id="PTHR30329">
    <property type="entry name" value="STATOR ELEMENT OF FLAGELLAR MOTOR COMPLEX"/>
    <property type="match status" value="1"/>
</dbReference>
<dbReference type="EMBL" id="SLXK01000020">
    <property type="protein sequence ID" value="TCP26006.1"/>
    <property type="molecule type" value="Genomic_DNA"/>
</dbReference>
<feature type="compositionally biased region" description="Basic and acidic residues" evidence="8">
    <location>
        <begin position="86"/>
        <end position="99"/>
    </location>
</feature>
<feature type="domain" description="OmpA-like" evidence="10">
    <location>
        <begin position="130"/>
        <end position="250"/>
    </location>
</feature>
<keyword evidence="3" id="KW-1003">Cell membrane</keyword>
<proteinExistence type="inferred from homology"/>
<evidence type="ECO:0000256" key="9">
    <source>
        <dbReference type="SAM" id="Phobius"/>
    </source>
</evidence>
<evidence type="ECO:0000313" key="12">
    <source>
        <dbReference type="Proteomes" id="UP000295416"/>
    </source>
</evidence>
<dbReference type="InterPro" id="IPR036737">
    <property type="entry name" value="OmpA-like_sf"/>
</dbReference>
<evidence type="ECO:0000313" key="11">
    <source>
        <dbReference type="EMBL" id="TCP26006.1"/>
    </source>
</evidence>
<evidence type="ECO:0000256" key="3">
    <source>
        <dbReference type="ARBA" id="ARBA00022475"/>
    </source>
</evidence>
<dbReference type="CDD" id="cd07185">
    <property type="entry name" value="OmpA_C-like"/>
    <property type="match status" value="1"/>
</dbReference>
<keyword evidence="4 9" id="KW-0812">Transmembrane</keyword>
<feature type="region of interest" description="Disordered" evidence="8">
    <location>
        <begin position="70"/>
        <end position="99"/>
    </location>
</feature>
<comment type="subcellular location">
    <subcellularLocation>
        <location evidence="1">Cell membrane</location>
        <topology evidence="1">Single-pass membrane protein</topology>
    </subcellularLocation>
</comment>
<dbReference type="Proteomes" id="UP000295416">
    <property type="component" value="Unassembled WGS sequence"/>
</dbReference>
<dbReference type="AlphaFoldDB" id="A0A4V2SM51"/>
<dbReference type="PROSITE" id="PS51123">
    <property type="entry name" value="OMPA_2"/>
    <property type="match status" value="1"/>
</dbReference>
<dbReference type="OrthoDB" id="9815217at2"/>
<dbReference type="InterPro" id="IPR006665">
    <property type="entry name" value="OmpA-like"/>
</dbReference>
<dbReference type="InterPro" id="IPR025713">
    <property type="entry name" value="MotB-like_N_dom"/>
</dbReference>
<organism evidence="11 12">
    <name type="scientific">Scopulibacillus darangshiensis</name>
    <dbReference type="NCBI Taxonomy" id="442528"/>
    <lineage>
        <taxon>Bacteria</taxon>
        <taxon>Bacillati</taxon>
        <taxon>Bacillota</taxon>
        <taxon>Bacilli</taxon>
        <taxon>Bacillales</taxon>
        <taxon>Sporolactobacillaceae</taxon>
        <taxon>Scopulibacillus</taxon>
    </lineage>
</organism>
<dbReference type="GO" id="GO:0005886">
    <property type="term" value="C:plasma membrane"/>
    <property type="evidence" value="ECO:0007669"/>
    <property type="project" value="UniProtKB-SubCell"/>
</dbReference>
<reference evidence="11 12" key="1">
    <citation type="submission" date="2019-03" db="EMBL/GenBank/DDBJ databases">
        <title>Genomic Encyclopedia of Type Strains, Phase IV (KMG-IV): sequencing the most valuable type-strain genomes for metagenomic binning, comparative biology and taxonomic classification.</title>
        <authorList>
            <person name="Goeker M."/>
        </authorList>
    </citation>
    <scope>NUCLEOTIDE SEQUENCE [LARGE SCALE GENOMIC DNA]</scope>
    <source>
        <strain evidence="11 12">DSM 19377</strain>
    </source>
</reference>
<keyword evidence="6 7" id="KW-0472">Membrane</keyword>
<sequence length="250" mass="29246">MSRKRRRQKKHHLEPESQERWLVTYSDLITLLLVFFIVLYSMSQIQNEKFNALMDSLRTVFQGDAILSETSMTPTSQNNDLSSMPIKEDDSDHDKNKEKNEEKLDKLYLKLQDYIKENRLGNEIKLTNLQRGVQLTFRERILFDLGEARIKQQAFPILEKVGGILKTVPNEISIEGHTDNNQFRGTSKYASNWELSGTRSRTVMLFLINHDKLHPERLHFVGYGEYKPVAKNDTKAHQAMNRRVNIIVLR</sequence>
<evidence type="ECO:0000256" key="4">
    <source>
        <dbReference type="ARBA" id="ARBA00022692"/>
    </source>
</evidence>
<keyword evidence="5 9" id="KW-1133">Transmembrane helix</keyword>
<dbReference type="Pfam" id="PF13677">
    <property type="entry name" value="MotB_plug"/>
    <property type="match status" value="1"/>
</dbReference>
<dbReference type="PANTHER" id="PTHR30329:SF16">
    <property type="entry name" value="CHEMOTAXIS MOTB PROTEIN"/>
    <property type="match status" value="1"/>
</dbReference>
<gene>
    <name evidence="11" type="ORF">EV207_12040</name>
</gene>
<protein>
    <submittedName>
        <fullName evidence="11">Chemotaxis protein MotB</fullName>
    </submittedName>
</protein>
<dbReference type="Gene3D" id="3.30.1330.60">
    <property type="entry name" value="OmpA-like domain"/>
    <property type="match status" value="1"/>
</dbReference>